<dbReference type="PROSITE" id="PS50005">
    <property type="entry name" value="TPR"/>
    <property type="match status" value="2"/>
</dbReference>
<feature type="non-terminal residue" evidence="1">
    <location>
        <position position="1"/>
    </location>
</feature>
<protein>
    <submittedName>
        <fullName evidence="1">Uncharacterized protein</fullName>
    </submittedName>
</protein>
<dbReference type="PANTHER" id="PTHR10098:SF108">
    <property type="entry name" value="TETRATRICOPEPTIDE REPEAT PROTEIN 28"/>
    <property type="match status" value="1"/>
</dbReference>
<dbReference type="Gene3D" id="1.25.40.10">
    <property type="entry name" value="Tetratricopeptide repeat domain"/>
    <property type="match status" value="3"/>
</dbReference>
<sequence length="543" mass="60446">REGEYPNRFLTADGVGGQQIALTKLLNTFTNLSLALLPKASVADAYWIGHLFSIYGTPSVILPVNPEIDSSFSKAFLNVYASASALKAMRSATSILEIKNQWIQLGYAGMTSEEGLAFAKTHFTNYVQEADKAYKTNLYSKALALFENAILIAENSAQFSRYLPPLLGYARESAYRTGNLKKTLKHAVTLANLMTQKNPDTKAHGEALLRLGIIYSQFEQYEKAVPILEEALEIFSNLELGTYQISTLADLGVILENAMKYDRAMDQFQAAASLSKVLNKEALLAGQHSNIGRIYDLRLSQYALAIQSYKKALLIYKGMERSLKISARIGQSLLDIGRCYRLLGNFKSADQHYAEAITVVRSGPDNVSLMTKIIIEQANNAWFQGKYEEAFNLQTKSYQLAKENNLALMQVISLNTDGLLWWTLGDNQKAMIELQKALSSAKALRVRDDEVATTLNNIGLIFREMGRHTEALQAFENALAIDTRLKSRWAIAYDLRNQGLTYLLMGETEKAIPLFQKASRQAAAIGNRINEAKAYLELGDAYS</sequence>
<organism evidence="1">
    <name type="scientific">marine sediment metagenome</name>
    <dbReference type="NCBI Taxonomy" id="412755"/>
    <lineage>
        <taxon>unclassified sequences</taxon>
        <taxon>metagenomes</taxon>
        <taxon>ecological metagenomes</taxon>
    </lineage>
</organism>
<dbReference type="EMBL" id="LAZR01035244">
    <property type="protein sequence ID" value="KKL28025.1"/>
    <property type="molecule type" value="Genomic_DNA"/>
</dbReference>
<dbReference type="AlphaFoldDB" id="A0A0F9C1E1"/>
<dbReference type="SUPFAM" id="SSF48452">
    <property type="entry name" value="TPR-like"/>
    <property type="match status" value="3"/>
</dbReference>
<proteinExistence type="predicted"/>
<dbReference type="InterPro" id="IPR019734">
    <property type="entry name" value="TPR_rpt"/>
</dbReference>
<reference evidence="1" key="1">
    <citation type="journal article" date="2015" name="Nature">
        <title>Complex archaea that bridge the gap between prokaryotes and eukaryotes.</title>
        <authorList>
            <person name="Spang A."/>
            <person name="Saw J.H."/>
            <person name="Jorgensen S.L."/>
            <person name="Zaremba-Niedzwiedzka K."/>
            <person name="Martijn J."/>
            <person name="Lind A.E."/>
            <person name="van Eijk R."/>
            <person name="Schleper C."/>
            <person name="Guy L."/>
            <person name="Ettema T.J."/>
        </authorList>
    </citation>
    <scope>NUCLEOTIDE SEQUENCE</scope>
</reference>
<dbReference type="PANTHER" id="PTHR10098">
    <property type="entry name" value="RAPSYN-RELATED"/>
    <property type="match status" value="1"/>
</dbReference>
<feature type="non-terminal residue" evidence="1">
    <location>
        <position position="543"/>
    </location>
</feature>
<dbReference type="SMART" id="SM00028">
    <property type="entry name" value="TPR"/>
    <property type="match status" value="9"/>
</dbReference>
<comment type="caution">
    <text evidence="1">The sequence shown here is derived from an EMBL/GenBank/DDBJ whole genome shotgun (WGS) entry which is preliminary data.</text>
</comment>
<accession>A0A0F9C1E1</accession>
<name>A0A0F9C1E1_9ZZZZ</name>
<dbReference type="Pfam" id="PF13424">
    <property type="entry name" value="TPR_12"/>
    <property type="match status" value="2"/>
</dbReference>
<dbReference type="InterPro" id="IPR011990">
    <property type="entry name" value="TPR-like_helical_dom_sf"/>
</dbReference>
<evidence type="ECO:0000313" key="1">
    <source>
        <dbReference type="EMBL" id="KKL28025.1"/>
    </source>
</evidence>
<dbReference type="Pfam" id="PF13181">
    <property type="entry name" value="TPR_8"/>
    <property type="match status" value="2"/>
</dbReference>
<gene>
    <name evidence="1" type="ORF">LCGC14_2379280</name>
</gene>